<organismHost>
    <name type="scientific">Micromonas pusilla</name>
    <name type="common">Picoplanktonic green alga</name>
    <name type="synonym">Chromulina pusilla</name>
    <dbReference type="NCBI Taxonomy" id="38833"/>
</organismHost>
<gene>
    <name evidence="2" type="ORF">MPXG_00019</name>
</gene>
<evidence type="ECO:0000256" key="1">
    <source>
        <dbReference type="SAM" id="Phobius"/>
    </source>
</evidence>
<dbReference type="EMBL" id="JF974320">
    <property type="protein sequence ID" value="AET84817.1"/>
    <property type="molecule type" value="Genomic_DNA"/>
</dbReference>
<keyword evidence="1" id="KW-0812">Transmembrane</keyword>
<keyword evidence="1" id="KW-1133">Transmembrane helix</keyword>
<feature type="transmembrane region" description="Helical" evidence="1">
    <location>
        <begin position="101"/>
        <end position="121"/>
    </location>
</feature>
<keyword evidence="1" id="KW-0472">Membrane</keyword>
<name>G9E5Z0_MPSP1</name>
<evidence type="ECO:0000313" key="2">
    <source>
        <dbReference type="EMBL" id="AET84817.1"/>
    </source>
</evidence>
<proteinExistence type="predicted"/>
<keyword evidence="3" id="KW-1185">Reference proteome</keyword>
<feature type="transmembrane region" description="Helical" evidence="1">
    <location>
        <begin position="6"/>
        <end position="24"/>
    </location>
</feature>
<evidence type="ECO:0000313" key="3">
    <source>
        <dbReference type="Proteomes" id="UP000232710"/>
    </source>
</evidence>
<accession>G9E5Z0</accession>
<feature type="transmembrane region" description="Helical" evidence="1">
    <location>
        <begin position="61"/>
        <end position="81"/>
    </location>
</feature>
<organism evidence="2 3">
    <name type="scientific">Micromonas pusilla virus SP1</name>
    <name type="common">MpV-SP1</name>
    <dbReference type="NCBI Taxonomy" id="373996"/>
    <lineage>
        <taxon>Viruses</taxon>
        <taxon>Varidnaviria</taxon>
        <taxon>Bamfordvirae</taxon>
        <taxon>Nucleocytoviricota</taxon>
        <taxon>Megaviricetes</taxon>
        <taxon>Algavirales</taxon>
        <taxon>Phycodnaviridae</taxon>
        <taxon>Prasinovirus</taxon>
        <taxon>Prasinovirus micromonas</taxon>
    </lineage>
</organism>
<reference evidence="2 3" key="1">
    <citation type="submission" date="2010-12" db="EMBL/GenBank/DDBJ databases">
        <title>The Genome Sequence of Micromonas pusilla virus SP1.</title>
        <authorList>
            <consortium name="The Broad Institute Genome Sequencing Platform"/>
            <person name="Henn M.R."/>
            <person name="Suttle C."/>
            <person name="Winget D."/>
            <person name="Chan A."/>
            <person name="Levin J."/>
            <person name="Malboeuf C."/>
            <person name="Casali M."/>
            <person name="Russ C."/>
            <person name="Lennon N."/>
            <person name="Chapman S.B."/>
            <person name="Erlich R."/>
            <person name="Young S.K."/>
            <person name="Yandava C."/>
            <person name="Zeng Q."/>
            <person name="Alvarado L."/>
            <person name="Anderson S."/>
            <person name="Berlin A."/>
            <person name="Chen Z."/>
            <person name="Freedman E."/>
            <person name="Gellesch M."/>
            <person name="Goldberg J."/>
            <person name="Green L."/>
            <person name="Griggs A."/>
            <person name="Gujja S."/>
            <person name="Heilman E.R."/>
            <person name="Heiman D."/>
            <person name="Hollinger A."/>
            <person name="Howarth C."/>
            <person name="Larson L."/>
            <person name="Mehta T."/>
            <person name="Pearson M."/>
            <person name="Roberts A."/>
            <person name="Ryan E."/>
            <person name="Saif S."/>
            <person name="Shea T."/>
            <person name="Shenoy N."/>
            <person name="Sisk P."/>
            <person name="Stolte C."/>
            <person name="Sykes S."/>
            <person name="White J."/>
            <person name="Haas B."/>
            <person name="Nusbaum C."/>
            <person name="Birren B."/>
        </authorList>
    </citation>
    <scope>NUCLEOTIDE SEQUENCE [LARGE SCALE GENOMIC DNA]</scope>
    <source>
        <strain evidence="2 3">SP1</strain>
    </source>
</reference>
<protein>
    <submittedName>
        <fullName evidence="2">Uncharacterized protein</fullName>
    </submittedName>
</protein>
<sequence length="133" mass="15241">MKTPVSVLLTAILYWLGIFAVFMIPQFSRNYEFNLIWLTVVIPNILRLIVNRIPRLAVDRIFFFASTVISLIATYFINRIWNASKQSVKNPDTDARGKRILVFLLMSTFAGGALVTYFAGIDNSIYSNLGWER</sequence>
<dbReference type="Proteomes" id="UP000232710">
    <property type="component" value="Segment"/>
</dbReference>